<dbReference type="AlphaFoldDB" id="A0A0L0FIA5"/>
<dbReference type="GO" id="GO:0042765">
    <property type="term" value="C:GPI-anchor transamidase complex"/>
    <property type="evidence" value="ECO:0007669"/>
    <property type="project" value="InterPro"/>
</dbReference>
<feature type="transmembrane region" description="Helical" evidence="9">
    <location>
        <begin position="122"/>
        <end position="139"/>
    </location>
</feature>
<dbReference type="GeneID" id="25911496"/>
<evidence type="ECO:0000256" key="3">
    <source>
        <dbReference type="ARBA" id="ARBA00010026"/>
    </source>
</evidence>
<dbReference type="Pfam" id="PF06728">
    <property type="entry name" value="PIG-U"/>
    <property type="match status" value="1"/>
</dbReference>
<dbReference type="PANTHER" id="PTHR13121">
    <property type="entry name" value="GPI TRANSAMIDASE COMPONENT PIG-U"/>
    <property type="match status" value="1"/>
</dbReference>
<evidence type="ECO:0000256" key="2">
    <source>
        <dbReference type="ARBA" id="ARBA00004687"/>
    </source>
</evidence>
<feature type="transmembrane region" description="Helical" evidence="9">
    <location>
        <begin position="43"/>
        <end position="64"/>
    </location>
</feature>
<evidence type="ECO:0000256" key="9">
    <source>
        <dbReference type="SAM" id="Phobius"/>
    </source>
</evidence>
<keyword evidence="7 9" id="KW-1133">Transmembrane helix</keyword>
<feature type="transmembrane region" description="Helical" evidence="9">
    <location>
        <begin position="145"/>
        <end position="168"/>
    </location>
</feature>
<protein>
    <recommendedName>
        <fullName evidence="12">GPI mannosyltransferase 1</fullName>
    </recommendedName>
</protein>
<dbReference type="PANTHER" id="PTHR13121:SF0">
    <property type="entry name" value="PHOSPHATIDYLINOSITOL GLYCAN ANCHOR BIOSYNTHESIS CLASS U PROTEIN"/>
    <property type="match status" value="1"/>
</dbReference>
<evidence type="ECO:0000313" key="11">
    <source>
        <dbReference type="Proteomes" id="UP000054560"/>
    </source>
</evidence>
<proteinExistence type="inferred from homology"/>
<evidence type="ECO:0000256" key="6">
    <source>
        <dbReference type="ARBA" id="ARBA00022824"/>
    </source>
</evidence>
<comment type="pathway">
    <text evidence="2">Glycolipid biosynthesis; glycosylphosphatidylinositol-anchor biosynthesis.</text>
</comment>
<evidence type="ECO:0000256" key="1">
    <source>
        <dbReference type="ARBA" id="ARBA00004477"/>
    </source>
</evidence>
<reference evidence="10 11" key="1">
    <citation type="submission" date="2011-02" db="EMBL/GenBank/DDBJ databases">
        <title>The Genome Sequence of Sphaeroforma arctica JP610.</title>
        <authorList>
            <consortium name="The Broad Institute Genome Sequencing Platform"/>
            <person name="Russ C."/>
            <person name="Cuomo C."/>
            <person name="Young S.K."/>
            <person name="Zeng Q."/>
            <person name="Gargeya S."/>
            <person name="Alvarado L."/>
            <person name="Berlin A."/>
            <person name="Chapman S.B."/>
            <person name="Chen Z."/>
            <person name="Freedman E."/>
            <person name="Gellesch M."/>
            <person name="Goldberg J."/>
            <person name="Griggs A."/>
            <person name="Gujja S."/>
            <person name="Heilman E."/>
            <person name="Heiman D."/>
            <person name="Howarth C."/>
            <person name="Mehta T."/>
            <person name="Neiman D."/>
            <person name="Pearson M."/>
            <person name="Roberts A."/>
            <person name="Saif S."/>
            <person name="Shea T."/>
            <person name="Shenoy N."/>
            <person name="Sisk P."/>
            <person name="Stolte C."/>
            <person name="Sykes S."/>
            <person name="White J."/>
            <person name="Yandava C."/>
            <person name="Burger G."/>
            <person name="Gray M.W."/>
            <person name="Holland P.W.H."/>
            <person name="King N."/>
            <person name="Lang F.B.F."/>
            <person name="Roger A.J."/>
            <person name="Ruiz-Trillo I."/>
            <person name="Haas B."/>
            <person name="Nusbaum C."/>
            <person name="Birren B."/>
        </authorList>
    </citation>
    <scope>NUCLEOTIDE SEQUENCE [LARGE SCALE GENOMIC DNA]</scope>
    <source>
        <strain evidence="10 11">JP610</strain>
    </source>
</reference>
<dbReference type="GO" id="GO:0016255">
    <property type="term" value="P:attachment of GPI anchor to protein"/>
    <property type="evidence" value="ECO:0007669"/>
    <property type="project" value="InterPro"/>
</dbReference>
<evidence type="ECO:0000313" key="10">
    <source>
        <dbReference type="EMBL" id="KNC76509.1"/>
    </source>
</evidence>
<dbReference type="InterPro" id="IPR009600">
    <property type="entry name" value="PIG-U"/>
</dbReference>
<dbReference type="STRING" id="667725.A0A0L0FIA5"/>
<comment type="similarity">
    <text evidence="3">Belongs to the PIGU family.</text>
</comment>
<feature type="non-terminal residue" evidence="10">
    <location>
        <position position="219"/>
    </location>
</feature>
<keyword evidence="6" id="KW-0256">Endoplasmic reticulum</keyword>
<evidence type="ECO:0000256" key="5">
    <source>
        <dbReference type="ARBA" id="ARBA00022692"/>
    </source>
</evidence>
<feature type="transmembrane region" description="Helical" evidence="9">
    <location>
        <begin position="188"/>
        <end position="209"/>
    </location>
</feature>
<keyword evidence="8 9" id="KW-0472">Membrane</keyword>
<dbReference type="Proteomes" id="UP000054560">
    <property type="component" value="Unassembled WGS sequence"/>
</dbReference>
<keyword evidence="4" id="KW-0337">GPI-anchor biosynthesis</keyword>
<dbReference type="UniPathway" id="UPA00196"/>
<dbReference type="eggNOG" id="KOG2552">
    <property type="taxonomic scope" value="Eukaryota"/>
</dbReference>
<name>A0A0L0FIA5_9EUKA</name>
<keyword evidence="5 9" id="KW-0812">Transmembrane</keyword>
<organism evidence="10 11">
    <name type="scientific">Sphaeroforma arctica JP610</name>
    <dbReference type="NCBI Taxonomy" id="667725"/>
    <lineage>
        <taxon>Eukaryota</taxon>
        <taxon>Ichthyosporea</taxon>
        <taxon>Ichthyophonida</taxon>
        <taxon>Sphaeroforma</taxon>
    </lineage>
</organism>
<evidence type="ECO:0008006" key="12">
    <source>
        <dbReference type="Google" id="ProtNLM"/>
    </source>
</evidence>
<gene>
    <name evidence="10" type="ORF">SARC_10992</name>
</gene>
<accession>A0A0L0FIA5</accession>
<comment type="subcellular location">
    <subcellularLocation>
        <location evidence="1">Endoplasmic reticulum membrane</location>
        <topology evidence="1">Multi-pass membrane protein</topology>
    </subcellularLocation>
</comment>
<evidence type="ECO:0000256" key="8">
    <source>
        <dbReference type="ARBA" id="ARBA00023136"/>
    </source>
</evidence>
<dbReference type="GO" id="GO:0006506">
    <property type="term" value="P:GPI anchor biosynthetic process"/>
    <property type="evidence" value="ECO:0007669"/>
    <property type="project" value="UniProtKB-UniPathway"/>
</dbReference>
<sequence>MWPAEEGLYLAQANLSPYSGDTVHQSPLVLAVVWIASMLRGEAGVAVLCIALDCLLAYGLVYTWRLHAQWLTLKDDDANRKAPPVIKSVDSYSAHLPTLVAVLYLLSPYTVLTCVSLSSAPVLYLAVLASFAFALRASYNLSTLILALATCVSHYSIVLLPAITLILISEQSSKLGGGRQRQPAVVPVVLYACWLFALLYISSLLSQSWDFVPASFYFT</sequence>
<evidence type="ECO:0000256" key="7">
    <source>
        <dbReference type="ARBA" id="ARBA00022989"/>
    </source>
</evidence>
<keyword evidence="11" id="KW-1185">Reference proteome</keyword>
<dbReference type="OrthoDB" id="549017at2759"/>
<dbReference type="RefSeq" id="XP_014150411.1">
    <property type="nucleotide sequence ID" value="XM_014294936.1"/>
</dbReference>
<evidence type="ECO:0000256" key="4">
    <source>
        <dbReference type="ARBA" id="ARBA00022502"/>
    </source>
</evidence>
<dbReference type="EMBL" id="KQ243074">
    <property type="protein sequence ID" value="KNC76509.1"/>
    <property type="molecule type" value="Genomic_DNA"/>
</dbReference>